<dbReference type="InterPro" id="IPR001932">
    <property type="entry name" value="PPM-type_phosphatase-like_dom"/>
</dbReference>
<keyword evidence="5" id="KW-1185">Reference proteome</keyword>
<protein>
    <submittedName>
        <fullName evidence="4">Stage II sporulation protein E (SpoIIE)</fullName>
    </submittedName>
</protein>
<dbReference type="STRING" id="310782.SAMN05216499_11994"/>
<organism evidence="4 5">
    <name type="scientific">Actinacidiphila paucisporea</name>
    <dbReference type="NCBI Taxonomy" id="310782"/>
    <lineage>
        <taxon>Bacteria</taxon>
        <taxon>Bacillati</taxon>
        <taxon>Actinomycetota</taxon>
        <taxon>Actinomycetes</taxon>
        <taxon>Kitasatosporales</taxon>
        <taxon>Streptomycetaceae</taxon>
        <taxon>Actinacidiphila</taxon>
    </lineage>
</organism>
<name>A0A1M7NPK6_9ACTN</name>
<dbReference type="GO" id="GO:0016791">
    <property type="term" value="F:phosphatase activity"/>
    <property type="evidence" value="ECO:0007669"/>
    <property type="project" value="TreeGrafter"/>
</dbReference>
<evidence type="ECO:0000256" key="1">
    <source>
        <dbReference type="ARBA" id="ARBA00022801"/>
    </source>
</evidence>
<gene>
    <name evidence="4" type="ORF">SAMN05216499_11994</name>
</gene>
<feature type="domain" description="PPM-type phosphatase" evidence="3">
    <location>
        <begin position="22"/>
        <end position="106"/>
    </location>
</feature>
<sequence length="116" mass="12906">MEHPREPEPADGVSERLVQASRWCNCGHPPPLLIRDQRVLPGALEREAQTPMGPPSHLAPGPRTVHEERLRPGDRVLLHTDGVSEARMRDGTLFGMGRFTDAIIRATGWRRRSCAG</sequence>
<dbReference type="PANTHER" id="PTHR43156">
    <property type="entry name" value="STAGE II SPORULATION PROTEIN E-RELATED"/>
    <property type="match status" value="1"/>
</dbReference>
<evidence type="ECO:0000313" key="4">
    <source>
        <dbReference type="EMBL" id="SHN05913.1"/>
    </source>
</evidence>
<dbReference type="AlphaFoldDB" id="A0A1M7NPK6"/>
<proteinExistence type="predicted"/>
<keyword evidence="1" id="KW-0378">Hydrolase</keyword>
<dbReference type="Proteomes" id="UP000184111">
    <property type="component" value="Unassembled WGS sequence"/>
</dbReference>
<reference evidence="4 5" key="1">
    <citation type="submission" date="2016-11" db="EMBL/GenBank/DDBJ databases">
        <authorList>
            <person name="Jaros S."/>
            <person name="Januszkiewicz K."/>
            <person name="Wedrychowicz H."/>
        </authorList>
    </citation>
    <scope>NUCLEOTIDE SEQUENCE [LARGE SCALE GENOMIC DNA]</scope>
    <source>
        <strain evidence="4 5">CGMCC 4.2025</strain>
    </source>
</reference>
<dbReference type="EMBL" id="FRBI01000019">
    <property type="protein sequence ID" value="SHN05913.1"/>
    <property type="molecule type" value="Genomic_DNA"/>
</dbReference>
<dbReference type="Pfam" id="PF07228">
    <property type="entry name" value="SpoIIE"/>
    <property type="match status" value="1"/>
</dbReference>
<evidence type="ECO:0000313" key="5">
    <source>
        <dbReference type="Proteomes" id="UP000184111"/>
    </source>
</evidence>
<dbReference type="PANTHER" id="PTHR43156:SF2">
    <property type="entry name" value="STAGE II SPORULATION PROTEIN E"/>
    <property type="match status" value="1"/>
</dbReference>
<feature type="region of interest" description="Disordered" evidence="2">
    <location>
        <begin position="45"/>
        <end position="66"/>
    </location>
</feature>
<accession>A0A1M7NPK6</accession>
<evidence type="ECO:0000259" key="3">
    <source>
        <dbReference type="Pfam" id="PF07228"/>
    </source>
</evidence>
<evidence type="ECO:0000256" key="2">
    <source>
        <dbReference type="SAM" id="MobiDB-lite"/>
    </source>
</evidence>
<dbReference type="Gene3D" id="3.60.40.10">
    <property type="entry name" value="PPM-type phosphatase domain"/>
    <property type="match status" value="1"/>
</dbReference>
<dbReference type="InterPro" id="IPR036457">
    <property type="entry name" value="PPM-type-like_dom_sf"/>
</dbReference>
<dbReference type="InterPro" id="IPR052016">
    <property type="entry name" value="Bact_Sigma-Reg"/>
</dbReference>